<organism evidence="2 3">
    <name type="scientific">Aspergillus novofumigatus (strain IBT 16806)</name>
    <dbReference type="NCBI Taxonomy" id="1392255"/>
    <lineage>
        <taxon>Eukaryota</taxon>
        <taxon>Fungi</taxon>
        <taxon>Dikarya</taxon>
        <taxon>Ascomycota</taxon>
        <taxon>Pezizomycotina</taxon>
        <taxon>Eurotiomycetes</taxon>
        <taxon>Eurotiomycetidae</taxon>
        <taxon>Eurotiales</taxon>
        <taxon>Aspergillaceae</taxon>
        <taxon>Aspergillus</taxon>
        <taxon>Aspergillus subgen. Fumigati</taxon>
    </lineage>
</organism>
<proteinExistence type="predicted"/>
<keyword evidence="3" id="KW-1185">Reference proteome</keyword>
<dbReference type="Proteomes" id="UP000234474">
    <property type="component" value="Unassembled WGS sequence"/>
</dbReference>
<gene>
    <name evidence="2" type="ORF">P174DRAFT_394318</name>
</gene>
<dbReference type="Pfam" id="PF20263">
    <property type="entry name" value="LYRM2-like"/>
    <property type="match status" value="1"/>
</dbReference>
<evidence type="ECO:0000313" key="3">
    <source>
        <dbReference type="Proteomes" id="UP000234474"/>
    </source>
</evidence>
<dbReference type="AlphaFoldDB" id="A0A2I1BZ73"/>
<name>A0A2I1BZ73_ASPN1</name>
<dbReference type="EMBL" id="MSZS01000007">
    <property type="protein sequence ID" value="PKX90663.1"/>
    <property type="molecule type" value="Genomic_DNA"/>
</dbReference>
<evidence type="ECO:0000313" key="2">
    <source>
        <dbReference type="EMBL" id="PKX90663.1"/>
    </source>
</evidence>
<reference evidence="3" key="1">
    <citation type="journal article" date="2018" name="Proc. Natl. Acad. Sci. U.S.A.">
        <title>Linking secondary metabolites to gene clusters through genome sequencing of six diverse Aspergillus species.</title>
        <authorList>
            <person name="Kaerboelling I."/>
            <person name="Vesth T.C."/>
            <person name="Frisvad J.C."/>
            <person name="Nybo J.L."/>
            <person name="Theobald S."/>
            <person name="Kuo A."/>
            <person name="Bowyer P."/>
            <person name="Matsuda Y."/>
            <person name="Mondo S."/>
            <person name="Lyhne E.K."/>
            <person name="Kogle M.E."/>
            <person name="Clum A."/>
            <person name="Lipzen A."/>
            <person name="Salamov A."/>
            <person name="Ngan C.Y."/>
            <person name="Daum C."/>
            <person name="Chiniquy J."/>
            <person name="Barry K."/>
            <person name="LaButti K."/>
            <person name="Haridas S."/>
            <person name="Simmons B.A."/>
            <person name="Magnuson J.K."/>
            <person name="Mortensen U.H."/>
            <person name="Larsen T.O."/>
            <person name="Grigoriev I.V."/>
            <person name="Baker S.E."/>
            <person name="Andersen M.R."/>
        </authorList>
    </citation>
    <scope>NUCLEOTIDE SEQUENCE [LARGE SCALE GENOMIC DNA]</scope>
    <source>
        <strain evidence="3">IBT 16806</strain>
    </source>
</reference>
<sequence length="346" mass="40408">MSSSPLIPPEQWRHLFRALLRECTYLPDPIARGYMHDYVVRRFRRYSDKSQSKLQDDLRRQHLLRKTATQKLSLLKRANEGYSRPLEKVLRLSYGRNGKKRRDLLGVFIVPEVPPDALAVEGILKGPSMFEDDWKPPTIVLDLLKSQLRNGVISQLSDRSVVKTLEPPIPKENSWGKPVAKSRRRNIRKRWYYAVLDSLLPPLPDAELDTLHGLISGRIPWTPPKRRKAVGVPLDSRSKTSLDVVFLTEGPKKGPTFRDFVNGRPHQITRRFMQRLWGRIYCMVPRLEWDEKNQKHYFKWESMKPFPRISTVVQHDQVPDLFQKVDVNGRLIQRPSRGRVQVATEE</sequence>
<evidence type="ECO:0000259" key="1">
    <source>
        <dbReference type="Pfam" id="PF20263"/>
    </source>
</evidence>
<dbReference type="OMA" id="QWRHLFR"/>
<dbReference type="InterPro" id="IPR046896">
    <property type="entry name" value="Cup1-like_N"/>
</dbReference>
<dbReference type="GeneID" id="36530953"/>
<accession>A0A2I1BZ73</accession>
<protein>
    <recommendedName>
        <fullName evidence="1">LYR motif-containing protein Cup1-like N-terminal domain-containing protein</fullName>
    </recommendedName>
</protein>
<comment type="caution">
    <text evidence="2">The sequence shown here is derived from an EMBL/GenBank/DDBJ whole genome shotgun (WGS) entry which is preliminary data.</text>
</comment>
<dbReference type="VEuPathDB" id="FungiDB:P174DRAFT_394318"/>
<dbReference type="CDD" id="cd20273">
    <property type="entry name" value="Complex1_LYR_unchar"/>
    <property type="match status" value="1"/>
</dbReference>
<dbReference type="RefSeq" id="XP_024679258.1">
    <property type="nucleotide sequence ID" value="XM_024823628.1"/>
</dbReference>
<dbReference type="OrthoDB" id="5521299at2759"/>
<feature type="domain" description="LYR motif-containing protein Cup1-like N-terminal" evidence="1">
    <location>
        <begin position="15"/>
        <end position="105"/>
    </location>
</feature>